<dbReference type="EMBL" id="CP060723">
    <property type="protein sequence ID" value="QNN42949.1"/>
    <property type="molecule type" value="Genomic_DNA"/>
</dbReference>
<sequence length="75" mass="8493">MGTIKSVLDHYKNNAYRIVIERLIGEGFLDEVKAVGGELVVDEVKGSYKLVNTPNELVQRINNYLKTLKVKDNDN</sequence>
<evidence type="ECO:0000313" key="1">
    <source>
        <dbReference type="EMBL" id="QNN42949.1"/>
    </source>
</evidence>
<name>A0A7G9QHX4_9SPHI</name>
<protein>
    <submittedName>
        <fullName evidence="1">Uncharacterized protein</fullName>
    </submittedName>
</protein>
<proteinExistence type="predicted"/>
<dbReference type="RefSeq" id="WP_187593469.1">
    <property type="nucleotide sequence ID" value="NZ_CP060723.1"/>
</dbReference>
<keyword evidence="2" id="KW-1185">Reference proteome</keyword>
<reference evidence="1 2" key="1">
    <citation type="submission" date="2020-08" db="EMBL/GenBank/DDBJ databases">
        <title>Genome sequence of Pedobacter roseus KACC 11594T.</title>
        <authorList>
            <person name="Hyun D.-W."/>
            <person name="Bae J.-W."/>
        </authorList>
    </citation>
    <scope>NUCLEOTIDE SEQUENCE [LARGE SCALE GENOMIC DNA]</scope>
    <source>
        <strain evidence="1 2">KACC 11594</strain>
    </source>
</reference>
<dbReference type="Proteomes" id="UP000515806">
    <property type="component" value="Chromosome"/>
</dbReference>
<organism evidence="1 2">
    <name type="scientific">Pedobacter roseus</name>
    <dbReference type="NCBI Taxonomy" id="336820"/>
    <lineage>
        <taxon>Bacteria</taxon>
        <taxon>Pseudomonadati</taxon>
        <taxon>Bacteroidota</taxon>
        <taxon>Sphingobacteriia</taxon>
        <taxon>Sphingobacteriales</taxon>
        <taxon>Sphingobacteriaceae</taxon>
        <taxon>Pedobacter</taxon>
    </lineage>
</organism>
<accession>A0A7G9QHX4</accession>
<evidence type="ECO:0000313" key="2">
    <source>
        <dbReference type="Proteomes" id="UP000515806"/>
    </source>
</evidence>
<dbReference type="AlphaFoldDB" id="A0A7G9QHX4"/>
<dbReference type="KEGG" id="proe:H9L23_02250"/>
<gene>
    <name evidence="1" type="ORF">H9L23_02250</name>
</gene>